<gene>
    <name evidence="1" type="ORF">B723_10600</name>
</gene>
<name>A0A0K1QM92_PSEFL</name>
<dbReference type="AlphaFoldDB" id="A0A0K1QM92"/>
<dbReference type="EMBL" id="CP010945">
    <property type="protein sequence ID" value="AKV06823.1"/>
    <property type="molecule type" value="Genomic_DNA"/>
</dbReference>
<proteinExistence type="predicted"/>
<accession>A0A0K1QM92</accession>
<protein>
    <submittedName>
        <fullName evidence="1">Uncharacterized protein</fullName>
    </submittedName>
</protein>
<dbReference type="RefSeq" id="WP_017338155.1">
    <property type="nucleotide sequence ID" value="NZ_CP010945.1"/>
</dbReference>
<evidence type="ECO:0000313" key="1">
    <source>
        <dbReference type="EMBL" id="AKV06823.1"/>
    </source>
</evidence>
<organism evidence="1 2">
    <name type="scientific">Pseudomonas fluorescens NCIMB 11764</name>
    <dbReference type="NCBI Taxonomy" id="1221522"/>
    <lineage>
        <taxon>Bacteria</taxon>
        <taxon>Pseudomonadati</taxon>
        <taxon>Pseudomonadota</taxon>
        <taxon>Gammaproteobacteria</taxon>
        <taxon>Pseudomonadales</taxon>
        <taxon>Pseudomonadaceae</taxon>
        <taxon>Pseudomonas</taxon>
    </lineage>
</organism>
<dbReference type="OrthoDB" id="6900561at2"/>
<evidence type="ECO:0000313" key="2">
    <source>
        <dbReference type="Proteomes" id="UP000017175"/>
    </source>
</evidence>
<sequence length="73" mass="8463">MLTDLQARLSLAELAEKYLEGRDPAYGRLIEVIHDPARQVPIKGVLEAIRRYQKAPYTQQELELIDDLLYMYG</sequence>
<dbReference type="Proteomes" id="UP000017175">
    <property type="component" value="Chromosome"/>
</dbReference>
<reference evidence="1 2" key="1">
    <citation type="journal article" date="2012" name="J. Bacteriol.">
        <title>Draft genome sequence of the cyanide-utilizing bacterium Pseudomonas fluorescens strain NCIMB 11764.</title>
        <authorList>
            <person name="Vilo C.A."/>
            <person name="Benedik M.J."/>
            <person name="Kunz D.A."/>
            <person name="Dong Q."/>
        </authorList>
    </citation>
    <scope>NUCLEOTIDE SEQUENCE [LARGE SCALE GENOMIC DNA]</scope>
    <source>
        <strain evidence="1 2">NCIMB 11764</strain>
    </source>
</reference>